<name>A0A838L542_9SPHN</name>
<keyword evidence="4" id="KW-0732">Signal</keyword>
<dbReference type="AlphaFoldDB" id="A0A838L542"/>
<dbReference type="SUPFAM" id="SSF53850">
    <property type="entry name" value="Periplasmic binding protein-like II"/>
    <property type="match status" value="1"/>
</dbReference>
<dbReference type="GO" id="GO:0030313">
    <property type="term" value="C:cell envelope"/>
    <property type="evidence" value="ECO:0007669"/>
    <property type="project" value="UniProtKB-SubCell"/>
</dbReference>
<evidence type="ECO:0000256" key="2">
    <source>
        <dbReference type="ARBA" id="ARBA00005695"/>
    </source>
</evidence>
<keyword evidence="6" id="KW-1185">Reference proteome</keyword>
<dbReference type="PANTHER" id="PTHR30290:SF10">
    <property type="entry name" value="PERIPLASMIC OLIGOPEPTIDE-BINDING PROTEIN-RELATED"/>
    <property type="match status" value="1"/>
</dbReference>
<dbReference type="Gene3D" id="3.10.105.10">
    <property type="entry name" value="Dipeptide-binding Protein, Domain 3"/>
    <property type="match status" value="1"/>
</dbReference>
<dbReference type="Gene3D" id="3.90.76.10">
    <property type="entry name" value="Dipeptide-binding Protein, Domain 1"/>
    <property type="match status" value="1"/>
</dbReference>
<evidence type="ECO:0000313" key="6">
    <source>
        <dbReference type="Proteomes" id="UP000570166"/>
    </source>
</evidence>
<reference evidence="5 6" key="1">
    <citation type="submission" date="2020-07" db="EMBL/GenBank/DDBJ databases">
        <authorList>
            <person name="Sun Q."/>
        </authorList>
    </citation>
    <scope>NUCLEOTIDE SEQUENCE [LARGE SCALE GENOMIC DNA]</scope>
    <source>
        <strain evidence="5 6">CGMCC 1.13654</strain>
    </source>
</reference>
<comment type="subcellular location">
    <subcellularLocation>
        <location evidence="1">Periplasm</location>
    </subcellularLocation>
</comment>
<dbReference type="GO" id="GO:1904680">
    <property type="term" value="F:peptide transmembrane transporter activity"/>
    <property type="evidence" value="ECO:0007669"/>
    <property type="project" value="TreeGrafter"/>
</dbReference>
<dbReference type="InterPro" id="IPR039424">
    <property type="entry name" value="SBP_5"/>
</dbReference>
<dbReference type="RefSeq" id="WP_160365784.1">
    <property type="nucleotide sequence ID" value="NZ_JACEIB010000006.1"/>
</dbReference>
<dbReference type="GO" id="GO:0015833">
    <property type="term" value="P:peptide transport"/>
    <property type="evidence" value="ECO:0007669"/>
    <property type="project" value="TreeGrafter"/>
</dbReference>
<evidence type="ECO:0000256" key="4">
    <source>
        <dbReference type="ARBA" id="ARBA00022729"/>
    </source>
</evidence>
<comment type="similarity">
    <text evidence="2">Belongs to the bacterial solute-binding protein 5 family.</text>
</comment>
<comment type="caution">
    <text evidence="5">The sequence shown here is derived from an EMBL/GenBank/DDBJ whole genome shotgun (WGS) entry which is preliminary data.</text>
</comment>
<dbReference type="PANTHER" id="PTHR30290">
    <property type="entry name" value="PERIPLASMIC BINDING COMPONENT OF ABC TRANSPORTER"/>
    <property type="match status" value="1"/>
</dbReference>
<evidence type="ECO:0000313" key="5">
    <source>
        <dbReference type="EMBL" id="MBA2934284.1"/>
    </source>
</evidence>
<evidence type="ECO:0000256" key="1">
    <source>
        <dbReference type="ARBA" id="ARBA00004418"/>
    </source>
</evidence>
<keyword evidence="3" id="KW-0813">Transport</keyword>
<protein>
    <submittedName>
        <fullName evidence="5">ABC transporter substrate-binding protein</fullName>
    </submittedName>
</protein>
<gene>
    <name evidence="5" type="ORF">HZF05_09245</name>
</gene>
<accession>A0A838L542</accession>
<sequence>MVRIALPALVALTLLAGCRRHDDGGPIEVSVIGSATAASRAGADRAPLDAPSAALIGATRQGLVRFDAGGQIVPGIAARWIVSDGGRSLIFRLPDLPDPGARPIDAEAVARRIHAAIAANSSNPLKPLLGAIEEVDAVTPQVIDVELKAPRPNLLELFAQPDLTMGAASHGPFAIVASGEGAALLRPLPDRDADPDDPSRPPPMVRLRGQAAGRAIARFVAGRSDLVLGGRFTDLPVAHLAGLPRGALRFDPVEGLFGLAFVQADAGFTADAGNRRALAMAVDRDRIGPLLGVPGWSPITTIVAPGTPEIEQPATPSWSALPLADRQAQAQGLIGKWRAAHGSVPVLRVAMPPGPGATLLFASIARDWRAVGVQAVAVGPNDMAELRLIDAVAPADIASFYLRSFACDRRVICTDVTDRLLVEARDADSLAERGVLLMQADALMADDTPFIALGQPVRWSLVAPGLDLYRDSPRAIHPLNELRTPLKR</sequence>
<dbReference type="PROSITE" id="PS51257">
    <property type="entry name" value="PROKAR_LIPOPROTEIN"/>
    <property type="match status" value="1"/>
</dbReference>
<dbReference type="EMBL" id="JACEIB010000006">
    <property type="protein sequence ID" value="MBA2934284.1"/>
    <property type="molecule type" value="Genomic_DNA"/>
</dbReference>
<proteinExistence type="inferred from homology"/>
<evidence type="ECO:0000256" key="3">
    <source>
        <dbReference type="ARBA" id="ARBA00022448"/>
    </source>
</evidence>
<organism evidence="5 6">
    <name type="scientific">Sphingomonas chungangi</name>
    <dbReference type="NCBI Taxonomy" id="2683589"/>
    <lineage>
        <taxon>Bacteria</taxon>
        <taxon>Pseudomonadati</taxon>
        <taxon>Pseudomonadota</taxon>
        <taxon>Alphaproteobacteria</taxon>
        <taxon>Sphingomonadales</taxon>
        <taxon>Sphingomonadaceae</taxon>
        <taxon>Sphingomonas</taxon>
    </lineage>
</organism>
<dbReference type="Proteomes" id="UP000570166">
    <property type="component" value="Unassembled WGS sequence"/>
</dbReference>